<keyword evidence="9 12" id="KW-0201">Cytochrome c-type biogenesis</keyword>
<name>A0A317E106_9PROT</name>
<proteinExistence type="inferred from homology"/>
<evidence type="ECO:0000256" key="9">
    <source>
        <dbReference type="ARBA" id="ARBA00022748"/>
    </source>
</evidence>
<comment type="similarity">
    <text evidence="3 12">Belongs to the CcmD/CycX/HelD family.</text>
</comment>
<dbReference type="GO" id="GO:0017004">
    <property type="term" value="P:cytochrome complex assembly"/>
    <property type="evidence" value="ECO:0007669"/>
    <property type="project" value="UniProtKB-KW"/>
</dbReference>
<evidence type="ECO:0000313" key="13">
    <source>
        <dbReference type="EMBL" id="PWR20312.1"/>
    </source>
</evidence>
<keyword evidence="6 12" id="KW-1003">Cell membrane</keyword>
<dbReference type="AlphaFoldDB" id="A0A317E106"/>
<keyword evidence="14" id="KW-1185">Reference proteome</keyword>
<evidence type="ECO:0000256" key="5">
    <source>
        <dbReference type="ARBA" id="ARBA00022448"/>
    </source>
</evidence>
<dbReference type="GO" id="GO:0005886">
    <property type="term" value="C:plasma membrane"/>
    <property type="evidence" value="ECO:0007669"/>
    <property type="project" value="UniProtKB-SubCell"/>
</dbReference>
<keyword evidence="5 12" id="KW-0813">Transport</keyword>
<dbReference type="Pfam" id="PF04995">
    <property type="entry name" value="CcmD"/>
    <property type="match status" value="1"/>
</dbReference>
<dbReference type="GO" id="GO:0015886">
    <property type="term" value="P:heme transport"/>
    <property type="evidence" value="ECO:0007669"/>
    <property type="project" value="InterPro"/>
</dbReference>
<evidence type="ECO:0000256" key="6">
    <source>
        <dbReference type="ARBA" id="ARBA00022475"/>
    </source>
</evidence>
<comment type="function">
    <text evidence="1 12">Required for the export of heme to the periplasm for the biogenesis of c-type cytochromes.</text>
</comment>
<feature type="transmembrane region" description="Helical" evidence="12">
    <location>
        <begin position="12"/>
        <end position="34"/>
    </location>
</feature>
<dbReference type="InterPro" id="IPR007078">
    <property type="entry name" value="Haem_export_protD_CcmD"/>
</dbReference>
<evidence type="ECO:0000256" key="11">
    <source>
        <dbReference type="ARBA" id="ARBA00023136"/>
    </source>
</evidence>
<dbReference type="NCBIfam" id="TIGR03141">
    <property type="entry name" value="cytochro_ccmD"/>
    <property type="match status" value="1"/>
</dbReference>
<accession>A0A317E106</accession>
<evidence type="ECO:0000256" key="4">
    <source>
        <dbReference type="ARBA" id="ARBA00016461"/>
    </source>
</evidence>
<dbReference type="OrthoDB" id="9815607at2"/>
<dbReference type="Proteomes" id="UP000245461">
    <property type="component" value="Unassembled WGS sequence"/>
</dbReference>
<evidence type="ECO:0000256" key="8">
    <source>
        <dbReference type="ARBA" id="ARBA00022692"/>
    </source>
</evidence>
<evidence type="ECO:0000256" key="7">
    <source>
        <dbReference type="ARBA" id="ARBA00022519"/>
    </source>
</evidence>
<reference evidence="13 14" key="1">
    <citation type="submission" date="2018-05" db="EMBL/GenBank/DDBJ databases">
        <title>Zavarzinia sp. HR-AS.</title>
        <authorList>
            <person name="Lee Y."/>
            <person name="Jeon C.O."/>
        </authorList>
    </citation>
    <scope>NUCLEOTIDE SEQUENCE [LARGE SCALE GENOMIC DNA]</scope>
    <source>
        <strain evidence="13 14">HR-AS</strain>
    </source>
</reference>
<organism evidence="13 14">
    <name type="scientific">Zavarzinia aquatilis</name>
    <dbReference type="NCBI Taxonomy" id="2211142"/>
    <lineage>
        <taxon>Bacteria</taxon>
        <taxon>Pseudomonadati</taxon>
        <taxon>Pseudomonadota</taxon>
        <taxon>Alphaproteobacteria</taxon>
        <taxon>Rhodospirillales</taxon>
        <taxon>Zavarziniaceae</taxon>
        <taxon>Zavarzinia</taxon>
    </lineage>
</organism>
<gene>
    <name evidence="13" type="primary">ccmD</name>
    <name evidence="13" type="ORF">DKG74_15000</name>
</gene>
<keyword evidence="7 12" id="KW-0997">Cell inner membrane</keyword>
<evidence type="ECO:0000313" key="14">
    <source>
        <dbReference type="Proteomes" id="UP000245461"/>
    </source>
</evidence>
<keyword evidence="8 12" id="KW-0812">Transmembrane</keyword>
<sequence>MDAVATFLAMGGYAGFVWPSFALTFAVMIGLAVASRRALRKAQRQLELLEQSRPARRARPGKAA</sequence>
<evidence type="ECO:0000256" key="1">
    <source>
        <dbReference type="ARBA" id="ARBA00002442"/>
    </source>
</evidence>
<dbReference type="EMBL" id="QGLE01000009">
    <property type="protein sequence ID" value="PWR20312.1"/>
    <property type="molecule type" value="Genomic_DNA"/>
</dbReference>
<evidence type="ECO:0000256" key="2">
    <source>
        <dbReference type="ARBA" id="ARBA00004377"/>
    </source>
</evidence>
<keyword evidence="10 12" id="KW-1133">Transmembrane helix</keyword>
<evidence type="ECO:0000256" key="12">
    <source>
        <dbReference type="RuleBase" id="RU363101"/>
    </source>
</evidence>
<protein>
    <recommendedName>
        <fullName evidence="4 12">Heme exporter protein D</fullName>
    </recommendedName>
</protein>
<keyword evidence="11 12" id="KW-0472">Membrane</keyword>
<dbReference type="RefSeq" id="WP_109906986.1">
    <property type="nucleotide sequence ID" value="NZ_QGLE01000009.1"/>
</dbReference>
<comment type="subcellular location">
    <subcellularLocation>
        <location evidence="2 12">Cell inner membrane</location>
        <topology evidence="2 12">Single-pass membrane protein</topology>
    </subcellularLocation>
</comment>
<comment type="caution">
    <text evidence="13">The sequence shown here is derived from an EMBL/GenBank/DDBJ whole genome shotgun (WGS) entry which is preliminary data.</text>
</comment>
<evidence type="ECO:0000256" key="10">
    <source>
        <dbReference type="ARBA" id="ARBA00022989"/>
    </source>
</evidence>
<evidence type="ECO:0000256" key="3">
    <source>
        <dbReference type="ARBA" id="ARBA00008741"/>
    </source>
</evidence>